<feature type="transmembrane region" description="Helical" evidence="1">
    <location>
        <begin position="27"/>
        <end position="50"/>
    </location>
</feature>
<accession>A0A1M5XFM1</accession>
<organism evidence="2 3">
    <name type="scientific">Desulfofustis glycolicus DSM 9705</name>
    <dbReference type="NCBI Taxonomy" id="1121409"/>
    <lineage>
        <taxon>Bacteria</taxon>
        <taxon>Pseudomonadati</taxon>
        <taxon>Thermodesulfobacteriota</taxon>
        <taxon>Desulfobulbia</taxon>
        <taxon>Desulfobulbales</taxon>
        <taxon>Desulfocapsaceae</taxon>
        <taxon>Desulfofustis</taxon>
    </lineage>
</organism>
<dbReference type="Proteomes" id="UP000184139">
    <property type="component" value="Unassembled WGS sequence"/>
</dbReference>
<dbReference type="Pfam" id="PF04612">
    <property type="entry name" value="T2SSM"/>
    <property type="match status" value="1"/>
</dbReference>
<keyword evidence="1" id="KW-0472">Membrane</keyword>
<keyword evidence="3" id="KW-1185">Reference proteome</keyword>
<name>A0A1M5XFM1_9BACT</name>
<reference evidence="2 3" key="1">
    <citation type="submission" date="2016-11" db="EMBL/GenBank/DDBJ databases">
        <authorList>
            <person name="Jaros S."/>
            <person name="Januszkiewicz K."/>
            <person name="Wedrychowicz H."/>
        </authorList>
    </citation>
    <scope>NUCLEOTIDE SEQUENCE [LARGE SCALE GENOMIC DNA]</scope>
    <source>
        <strain evidence="2 3">DSM 9705</strain>
    </source>
</reference>
<dbReference type="EMBL" id="FQXS01000019">
    <property type="protein sequence ID" value="SHH98348.1"/>
    <property type="molecule type" value="Genomic_DNA"/>
</dbReference>
<proteinExistence type="predicted"/>
<dbReference type="Gene3D" id="3.30.70.60">
    <property type="match status" value="1"/>
</dbReference>
<dbReference type="AlphaFoldDB" id="A0A1M5XFM1"/>
<protein>
    <submittedName>
        <fullName evidence="2">Type II secretion system (T2SS), protein M</fullName>
    </submittedName>
</protein>
<dbReference type="RefSeq" id="WP_073377429.1">
    <property type="nucleotide sequence ID" value="NZ_FQXS01000019.1"/>
</dbReference>
<evidence type="ECO:0000313" key="3">
    <source>
        <dbReference type="Proteomes" id="UP000184139"/>
    </source>
</evidence>
<evidence type="ECO:0000256" key="1">
    <source>
        <dbReference type="SAM" id="Phobius"/>
    </source>
</evidence>
<dbReference type="InterPro" id="IPR014717">
    <property type="entry name" value="Transl_elong_EF1B/ribsomal_bS6"/>
</dbReference>
<dbReference type="GO" id="GO:0015628">
    <property type="term" value="P:protein secretion by the type II secretion system"/>
    <property type="evidence" value="ECO:0007669"/>
    <property type="project" value="InterPro"/>
</dbReference>
<sequence>MTGSIRAQLSRLRLKSGFNRLEKREKWFLLAGIVFVAGFIIIQGIIVPYLGARSALESSLARKKQEALDMALLQQDYRELKIRQGGITRQIEQRPASFSLFSYLETKASEAGIRDRVTSMKPSTKEFEDGFRESAVEMEIDMVTLERLVDFMTRVESVENVVVTKRIAIQQSSQQPDLLDVVVTIVTWGQA</sequence>
<dbReference type="InterPro" id="IPR007690">
    <property type="entry name" value="T2SS_GspM"/>
</dbReference>
<keyword evidence="1" id="KW-0812">Transmembrane</keyword>
<evidence type="ECO:0000313" key="2">
    <source>
        <dbReference type="EMBL" id="SHH98348.1"/>
    </source>
</evidence>
<gene>
    <name evidence="2" type="ORF">SAMN02745124_03031</name>
</gene>
<dbReference type="OrthoDB" id="5432548at2"/>
<dbReference type="STRING" id="1121409.SAMN02745124_03031"/>
<keyword evidence="1" id="KW-1133">Transmembrane helix</keyword>
<dbReference type="GO" id="GO:0015627">
    <property type="term" value="C:type II protein secretion system complex"/>
    <property type="evidence" value="ECO:0007669"/>
    <property type="project" value="InterPro"/>
</dbReference>